<feature type="domain" description="Integrase catalytic" evidence="1">
    <location>
        <begin position="3"/>
        <end position="43"/>
    </location>
</feature>
<dbReference type="Proteomes" id="UP000533080">
    <property type="component" value="Unassembled WGS sequence"/>
</dbReference>
<name>A0A7Y4INM8_MYXXA</name>
<accession>A0A7Y4INM8</accession>
<organism evidence="2 3">
    <name type="scientific">Myxococcus xanthus</name>
    <dbReference type="NCBI Taxonomy" id="34"/>
    <lineage>
        <taxon>Bacteria</taxon>
        <taxon>Pseudomonadati</taxon>
        <taxon>Myxococcota</taxon>
        <taxon>Myxococcia</taxon>
        <taxon>Myxococcales</taxon>
        <taxon>Cystobacterineae</taxon>
        <taxon>Myxococcaceae</taxon>
        <taxon>Myxococcus</taxon>
    </lineage>
</organism>
<dbReference type="GO" id="GO:0015074">
    <property type="term" value="P:DNA integration"/>
    <property type="evidence" value="ECO:0007669"/>
    <property type="project" value="InterPro"/>
</dbReference>
<sequence length="58" mass="6664">MYRRSREDVYANELPSASHVLAQLAAWVRDYDDVHPHKDLGMRSRQGHRALCRCGATP</sequence>
<reference evidence="2 3" key="1">
    <citation type="submission" date="2020-05" db="EMBL/GenBank/DDBJ databases">
        <authorList>
            <person name="Whitworth D."/>
        </authorList>
    </citation>
    <scope>NUCLEOTIDE SEQUENCE [LARGE SCALE GENOMIC DNA]</scope>
    <source>
        <strain evidence="2 3">AM005</strain>
    </source>
</reference>
<proteinExistence type="predicted"/>
<dbReference type="InterPro" id="IPR001584">
    <property type="entry name" value="Integrase_cat-core"/>
</dbReference>
<dbReference type="RefSeq" id="WP_171444467.1">
    <property type="nucleotide sequence ID" value="NZ_JABFNS010000140.1"/>
</dbReference>
<evidence type="ECO:0000259" key="1">
    <source>
        <dbReference type="Pfam" id="PF13683"/>
    </source>
</evidence>
<evidence type="ECO:0000313" key="2">
    <source>
        <dbReference type="EMBL" id="NOJ82593.1"/>
    </source>
</evidence>
<protein>
    <submittedName>
        <fullName evidence="2">Transposase</fullName>
    </submittedName>
</protein>
<gene>
    <name evidence="2" type="ORF">HNV28_30460</name>
</gene>
<evidence type="ECO:0000313" key="3">
    <source>
        <dbReference type="Proteomes" id="UP000533080"/>
    </source>
</evidence>
<dbReference type="Pfam" id="PF13683">
    <property type="entry name" value="rve_3"/>
    <property type="match status" value="1"/>
</dbReference>
<dbReference type="AlphaFoldDB" id="A0A7Y4INM8"/>
<comment type="caution">
    <text evidence="2">The sequence shown here is derived from an EMBL/GenBank/DDBJ whole genome shotgun (WGS) entry which is preliminary data.</text>
</comment>
<dbReference type="EMBL" id="JABFNT010000135">
    <property type="protein sequence ID" value="NOJ82593.1"/>
    <property type="molecule type" value="Genomic_DNA"/>
</dbReference>